<dbReference type="Proteomes" id="UP000784294">
    <property type="component" value="Unassembled WGS sequence"/>
</dbReference>
<sequence>MAPVLSHQLFACCHSKCLFRTCRKQQRHNAPKVKVDQSPLLLQDYTLPETNSADQISSQSAPSSAGVAHSQSHPLHSILYRQHSPLWKSAQDRHVATSLSRCPHLTILKRYSRAALHSTKLSPSRPVEIVELESSSHVPITSAQSSTQSSDPCIIHKFVPPLFCPQAVPLPGSDCSYTLDNLTHFHSSLSSASQRTLSSPADCPSASSSSPCLRSNDPLQSRLHRFTTQLDQVTRKLDRIEVAWARTLRSLDDHFLLDPDALQCKPQRETSTSALRHDDAFYPYLRLVDAICYQRERALTRLGRVAIRLRESRTWIRQLLELIKKINRYKRVQFGQVVGLHATLL</sequence>
<evidence type="ECO:0000313" key="1">
    <source>
        <dbReference type="EMBL" id="VEL19171.1"/>
    </source>
</evidence>
<evidence type="ECO:0000313" key="2">
    <source>
        <dbReference type="Proteomes" id="UP000784294"/>
    </source>
</evidence>
<gene>
    <name evidence="1" type="ORF">PXEA_LOCUS12611</name>
</gene>
<dbReference type="EMBL" id="CAAALY010040467">
    <property type="protein sequence ID" value="VEL19171.1"/>
    <property type="molecule type" value="Genomic_DNA"/>
</dbReference>
<reference evidence="1" key="1">
    <citation type="submission" date="2018-11" db="EMBL/GenBank/DDBJ databases">
        <authorList>
            <consortium name="Pathogen Informatics"/>
        </authorList>
    </citation>
    <scope>NUCLEOTIDE SEQUENCE</scope>
</reference>
<organism evidence="1 2">
    <name type="scientific">Protopolystoma xenopodis</name>
    <dbReference type="NCBI Taxonomy" id="117903"/>
    <lineage>
        <taxon>Eukaryota</taxon>
        <taxon>Metazoa</taxon>
        <taxon>Spiralia</taxon>
        <taxon>Lophotrochozoa</taxon>
        <taxon>Platyhelminthes</taxon>
        <taxon>Monogenea</taxon>
        <taxon>Polyopisthocotylea</taxon>
        <taxon>Polystomatidea</taxon>
        <taxon>Polystomatidae</taxon>
        <taxon>Protopolystoma</taxon>
    </lineage>
</organism>
<proteinExistence type="predicted"/>
<keyword evidence="2" id="KW-1185">Reference proteome</keyword>
<comment type="caution">
    <text evidence="1">The sequence shown here is derived from an EMBL/GenBank/DDBJ whole genome shotgun (WGS) entry which is preliminary data.</text>
</comment>
<name>A0A3S5AAP7_9PLAT</name>
<accession>A0A3S5AAP7</accession>
<protein>
    <submittedName>
        <fullName evidence="1">Uncharacterized protein</fullName>
    </submittedName>
</protein>
<dbReference type="AlphaFoldDB" id="A0A3S5AAP7"/>
<feature type="non-terminal residue" evidence="1">
    <location>
        <position position="345"/>
    </location>
</feature>